<keyword evidence="1" id="KW-1133">Transmembrane helix</keyword>
<organism evidence="2">
    <name type="scientific">Arundo donax</name>
    <name type="common">Giant reed</name>
    <name type="synonym">Donax arundinaceus</name>
    <dbReference type="NCBI Taxonomy" id="35708"/>
    <lineage>
        <taxon>Eukaryota</taxon>
        <taxon>Viridiplantae</taxon>
        <taxon>Streptophyta</taxon>
        <taxon>Embryophyta</taxon>
        <taxon>Tracheophyta</taxon>
        <taxon>Spermatophyta</taxon>
        <taxon>Magnoliopsida</taxon>
        <taxon>Liliopsida</taxon>
        <taxon>Poales</taxon>
        <taxon>Poaceae</taxon>
        <taxon>PACMAD clade</taxon>
        <taxon>Arundinoideae</taxon>
        <taxon>Arundineae</taxon>
        <taxon>Arundo</taxon>
    </lineage>
</organism>
<keyword evidence="1" id="KW-0472">Membrane</keyword>
<evidence type="ECO:0000256" key="1">
    <source>
        <dbReference type="SAM" id="Phobius"/>
    </source>
</evidence>
<feature type="transmembrane region" description="Helical" evidence="1">
    <location>
        <begin position="36"/>
        <end position="58"/>
    </location>
</feature>
<name>A0A0A9FSC6_ARUDO</name>
<accession>A0A0A9FSC6</accession>
<dbReference type="EMBL" id="GBRH01186678">
    <property type="protein sequence ID" value="JAE11218.1"/>
    <property type="molecule type" value="Transcribed_RNA"/>
</dbReference>
<sequence length="59" mass="6956">MFCRYCSYVNNNRFHTCTGRRGYLFFSRIYRYAKSMLLAILLFFISVSGCTSTTKSFLV</sequence>
<keyword evidence="1" id="KW-0812">Transmembrane</keyword>
<reference evidence="2" key="1">
    <citation type="submission" date="2014-09" db="EMBL/GenBank/DDBJ databases">
        <authorList>
            <person name="Magalhaes I.L.F."/>
            <person name="Oliveira U."/>
            <person name="Santos F.R."/>
            <person name="Vidigal T.H.D.A."/>
            <person name="Brescovit A.D."/>
            <person name="Santos A.J."/>
        </authorList>
    </citation>
    <scope>NUCLEOTIDE SEQUENCE</scope>
    <source>
        <tissue evidence="2">Shoot tissue taken approximately 20 cm above the soil surface</tissue>
    </source>
</reference>
<reference evidence="2" key="2">
    <citation type="journal article" date="2015" name="Data Brief">
        <title>Shoot transcriptome of the giant reed, Arundo donax.</title>
        <authorList>
            <person name="Barrero R.A."/>
            <person name="Guerrero F.D."/>
            <person name="Moolhuijzen P."/>
            <person name="Goolsby J.A."/>
            <person name="Tidwell J."/>
            <person name="Bellgard S.E."/>
            <person name="Bellgard M.I."/>
        </authorList>
    </citation>
    <scope>NUCLEOTIDE SEQUENCE</scope>
    <source>
        <tissue evidence="2">Shoot tissue taken approximately 20 cm above the soil surface</tissue>
    </source>
</reference>
<dbReference type="AlphaFoldDB" id="A0A0A9FSC6"/>
<protein>
    <submittedName>
        <fullName evidence="2">Uncharacterized protein</fullName>
    </submittedName>
</protein>
<proteinExistence type="predicted"/>
<evidence type="ECO:0000313" key="2">
    <source>
        <dbReference type="EMBL" id="JAE11218.1"/>
    </source>
</evidence>